<reference evidence="3" key="1">
    <citation type="submission" date="2015-02" db="EMBL/GenBank/DDBJ databases">
        <authorList>
            <person name="Gomez-Escribano P.J."/>
        </authorList>
    </citation>
    <scope>NUCLEOTIDE SEQUENCE [LARGE SCALE GENOMIC DNA]</scope>
    <source>
        <strain evidence="3">C34 (DSM 42122 / NRRL B-24963)</strain>
        <plasmid evidence="3">pSLE1</plasmid>
    </source>
</reference>
<sequence length="100" mass="11146">MTTQTTAWPEGVIIRYLTVAGSALGRDDLTVDIRHDTLYLSDTRPNVTVARCAGCDNYRTEEWKQHAHRVSNGSSEADDEAREWAQAHAETCRAIPRSTA</sequence>
<proteinExistence type="predicted"/>
<evidence type="ECO:0000313" key="3">
    <source>
        <dbReference type="Proteomes" id="UP000035016"/>
    </source>
</evidence>
<accession>A0A0F7VL24</accession>
<dbReference type="RefSeq" id="WP_047121301.1">
    <property type="nucleotide sequence ID" value="NZ_LN831788.1"/>
</dbReference>
<dbReference type="PATRIC" id="fig|1437453.6.peg.7234"/>
<protein>
    <submittedName>
        <fullName evidence="2">Sle1_108 protein</fullName>
    </submittedName>
</protein>
<geneLocation type="plasmid" evidence="2 3">
    <name>pSLE1</name>
</geneLocation>
<evidence type="ECO:0000313" key="2">
    <source>
        <dbReference type="EMBL" id="CQR59275.1"/>
    </source>
</evidence>
<keyword evidence="2" id="KW-0614">Plasmid</keyword>
<gene>
    <name evidence="2" type="ORF">sle1_108</name>
</gene>
<dbReference type="EMBL" id="LN831788">
    <property type="protein sequence ID" value="CQR59275.1"/>
    <property type="molecule type" value="Genomic_DNA"/>
</dbReference>
<dbReference type="Proteomes" id="UP000035016">
    <property type="component" value="Plasmid pSLE1"/>
</dbReference>
<dbReference type="KEGG" id="sle:sle1_108"/>
<dbReference type="AlphaFoldDB" id="A0A0F7VL24"/>
<organism evidence="2 3">
    <name type="scientific">Streptomyces leeuwenhoekii</name>
    <dbReference type="NCBI Taxonomy" id="1437453"/>
    <lineage>
        <taxon>Bacteria</taxon>
        <taxon>Bacillati</taxon>
        <taxon>Actinomycetota</taxon>
        <taxon>Actinomycetes</taxon>
        <taxon>Kitasatosporales</taxon>
        <taxon>Streptomycetaceae</taxon>
        <taxon>Streptomyces</taxon>
    </lineage>
</organism>
<evidence type="ECO:0000256" key="1">
    <source>
        <dbReference type="SAM" id="MobiDB-lite"/>
    </source>
</evidence>
<feature type="region of interest" description="Disordered" evidence="1">
    <location>
        <begin position="67"/>
        <end position="100"/>
    </location>
</feature>
<name>A0A0F7VL24_STRLW</name>